<dbReference type="InterPro" id="IPR002347">
    <property type="entry name" value="SDR_fam"/>
</dbReference>
<dbReference type="CDD" id="cd05327">
    <property type="entry name" value="retinol-DH_like_SDR_c_like"/>
    <property type="match status" value="1"/>
</dbReference>
<dbReference type="Proteomes" id="UP000317835">
    <property type="component" value="Chromosome"/>
</dbReference>
<keyword evidence="1 2" id="KW-0560">Oxidoreductase</keyword>
<dbReference type="PRINTS" id="PR00081">
    <property type="entry name" value="GDHRDH"/>
</dbReference>
<gene>
    <name evidence="2" type="primary">rhlG</name>
    <name evidence="2" type="ORF">ElP_36330</name>
</gene>
<reference evidence="2 3" key="1">
    <citation type="submission" date="2019-02" db="EMBL/GenBank/DDBJ databases">
        <title>Deep-cultivation of Planctomycetes and their phenomic and genomic characterization uncovers novel biology.</title>
        <authorList>
            <person name="Wiegand S."/>
            <person name="Jogler M."/>
            <person name="Boedeker C."/>
            <person name="Pinto D."/>
            <person name="Vollmers J."/>
            <person name="Rivas-Marin E."/>
            <person name="Kohn T."/>
            <person name="Peeters S.H."/>
            <person name="Heuer A."/>
            <person name="Rast P."/>
            <person name="Oberbeckmann S."/>
            <person name="Bunk B."/>
            <person name="Jeske O."/>
            <person name="Meyerdierks A."/>
            <person name="Storesund J.E."/>
            <person name="Kallscheuer N."/>
            <person name="Luecker S."/>
            <person name="Lage O.M."/>
            <person name="Pohl T."/>
            <person name="Merkel B.J."/>
            <person name="Hornburger P."/>
            <person name="Mueller R.-W."/>
            <person name="Bruemmer F."/>
            <person name="Labrenz M."/>
            <person name="Spormann A.M."/>
            <person name="Op den Camp H."/>
            <person name="Overmann J."/>
            <person name="Amann R."/>
            <person name="Jetten M.S.M."/>
            <person name="Mascher T."/>
            <person name="Medema M.H."/>
            <person name="Devos D.P."/>
            <person name="Kaster A.-K."/>
            <person name="Ovreas L."/>
            <person name="Rohde M."/>
            <person name="Galperin M.Y."/>
            <person name="Jogler C."/>
        </authorList>
    </citation>
    <scope>NUCLEOTIDE SEQUENCE [LARGE SCALE GENOMIC DNA]</scope>
    <source>
        <strain evidence="2 3">ElP</strain>
    </source>
</reference>
<name>A0A518H4I3_9BACT</name>
<dbReference type="AlphaFoldDB" id="A0A518H4I3"/>
<dbReference type="SUPFAM" id="SSF51735">
    <property type="entry name" value="NAD(P)-binding Rossmann-fold domains"/>
    <property type="match status" value="1"/>
</dbReference>
<protein>
    <submittedName>
        <fullName evidence="2">Rhamnolipids biosynthesis 3-oxoacyl-[acyl-carrier-protein] reductase</fullName>
        <ecNumber evidence="2">1.1.1.100</ecNumber>
    </submittedName>
</protein>
<organism evidence="2 3">
    <name type="scientific">Tautonia plasticadhaerens</name>
    <dbReference type="NCBI Taxonomy" id="2527974"/>
    <lineage>
        <taxon>Bacteria</taxon>
        <taxon>Pseudomonadati</taxon>
        <taxon>Planctomycetota</taxon>
        <taxon>Planctomycetia</taxon>
        <taxon>Isosphaerales</taxon>
        <taxon>Isosphaeraceae</taxon>
        <taxon>Tautonia</taxon>
    </lineage>
</organism>
<dbReference type="EC" id="1.1.1.100" evidence="2"/>
<evidence type="ECO:0000313" key="2">
    <source>
        <dbReference type="EMBL" id="QDV35727.1"/>
    </source>
</evidence>
<dbReference type="GO" id="GO:0004316">
    <property type="term" value="F:3-oxoacyl-[acyl-carrier-protein] reductase (NADPH) activity"/>
    <property type="evidence" value="ECO:0007669"/>
    <property type="project" value="UniProtKB-EC"/>
</dbReference>
<dbReference type="Pfam" id="PF00106">
    <property type="entry name" value="adh_short"/>
    <property type="match status" value="1"/>
</dbReference>
<evidence type="ECO:0000256" key="1">
    <source>
        <dbReference type="ARBA" id="ARBA00023002"/>
    </source>
</evidence>
<dbReference type="RefSeq" id="WP_145271488.1">
    <property type="nucleotide sequence ID" value="NZ_CP036426.1"/>
</dbReference>
<sequence length="293" mass="31234">MADLDGIMAGRRCLVTGATAGIGEVTARELAGLGASVVLVGRDAGKCEATAARIRDLTGNPAVESLVADLSSMAEVSRLADAFRRRHDRLDVLVANAGALFLKRSETVDGFERTFALNHLSPFLLTTLLLDPIRAASPSRIVVVASDAHRGMTLDFDDLQARRGRYWGMFAYGRSKLANILFARELARRLEGTGVTSNALHPGFVSSSFFSGPGPARWAMRRVASLFAIAPEQGAKTSVYLASSPEVSGVSGHYFARCKEATPSPAARDDEAARRLWQVSEGLLGAWASGPAE</sequence>
<dbReference type="InterPro" id="IPR036291">
    <property type="entry name" value="NAD(P)-bd_dom_sf"/>
</dbReference>
<dbReference type="PANTHER" id="PTHR43157:SF31">
    <property type="entry name" value="PHOSPHATIDYLINOSITOL-GLYCAN BIOSYNTHESIS CLASS F PROTEIN"/>
    <property type="match status" value="1"/>
</dbReference>
<dbReference type="OrthoDB" id="9803333at2"/>
<accession>A0A518H4I3</accession>
<dbReference type="KEGG" id="tpla:ElP_36330"/>
<keyword evidence="3" id="KW-1185">Reference proteome</keyword>
<dbReference type="EMBL" id="CP036426">
    <property type="protein sequence ID" value="QDV35727.1"/>
    <property type="molecule type" value="Genomic_DNA"/>
</dbReference>
<evidence type="ECO:0000313" key="3">
    <source>
        <dbReference type="Proteomes" id="UP000317835"/>
    </source>
</evidence>
<dbReference type="Gene3D" id="3.40.50.720">
    <property type="entry name" value="NAD(P)-binding Rossmann-like Domain"/>
    <property type="match status" value="1"/>
</dbReference>
<dbReference type="PANTHER" id="PTHR43157">
    <property type="entry name" value="PHOSPHATIDYLINOSITOL-GLYCAN BIOSYNTHESIS CLASS F PROTEIN-RELATED"/>
    <property type="match status" value="1"/>
</dbReference>
<proteinExistence type="predicted"/>